<protein>
    <submittedName>
        <fullName evidence="2">Uncharacterized protein</fullName>
    </submittedName>
</protein>
<feature type="region of interest" description="Disordered" evidence="1">
    <location>
        <begin position="1"/>
        <end position="35"/>
    </location>
</feature>
<dbReference type="AlphaFoldDB" id="W8VCU4"/>
<dbReference type="Proteomes" id="UP000019586">
    <property type="component" value="Chromosome"/>
</dbReference>
<sequence length="35" mass="3932">MKDQRKGAAGPRRVSESGFFSPPPAENTLHRAHWL</sequence>
<gene>
    <name evidence="2" type="ORF">KPNJ2_00161</name>
</gene>
<evidence type="ECO:0000313" key="2">
    <source>
        <dbReference type="EMBL" id="AHM76941.1"/>
    </source>
</evidence>
<evidence type="ECO:0000313" key="3">
    <source>
        <dbReference type="Proteomes" id="UP000019586"/>
    </source>
</evidence>
<evidence type="ECO:0000256" key="1">
    <source>
        <dbReference type="SAM" id="MobiDB-lite"/>
    </source>
</evidence>
<dbReference type="KEGG" id="kps:KPNJ2_00161"/>
<accession>W8VCU4</accession>
<dbReference type="EMBL" id="CP006918">
    <property type="protein sequence ID" value="AHM76941.1"/>
    <property type="molecule type" value="Genomic_DNA"/>
</dbReference>
<dbReference type="HOGENOM" id="CLU_3365415_0_0_6"/>
<organism evidence="2 3">
    <name type="scientific">Klebsiella pneumoniae 30684/NJST258_2</name>
    <dbReference type="NCBI Taxonomy" id="1420013"/>
    <lineage>
        <taxon>Bacteria</taxon>
        <taxon>Pseudomonadati</taxon>
        <taxon>Pseudomonadota</taxon>
        <taxon>Gammaproteobacteria</taxon>
        <taxon>Enterobacterales</taxon>
        <taxon>Enterobacteriaceae</taxon>
        <taxon>Klebsiella/Raoultella group</taxon>
        <taxon>Klebsiella</taxon>
        <taxon>Klebsiella pneumoniae complex</taxon>
    </lineage>
</organism>
<reference evidence="2 3" key="1">
    <citation type="journal article" date="2014" name="Proc. Natl. Acad. Sci. U.S.A.">
        <title>Molecular dissection of the evolution of carbapenem-resistant multilocus sequence type 258 Klebsiella pneumoniae.</title>
        <authorList>
            <person name="Deleo F.R."/>
            <person name="Chen L."/>
            <person name="Porcella S.F."/>
            <person name="Martens C.A."/>
            <person name="Kobayashi S.D."/>
            <person name="Porter A.R."/>
            <person name="Chavda K.D."/>
            <person name="Jacobs M.R."/>
            <person name="Mathema B."/>
            <person name="Olsen R.J."/>
            <person name="Bonomo R.A."/>
            <person name="Musser J.M."/>
            <person name="Kreiswirth B.N."/>
        </authorList>
    </citation>
    <scope>NUCLEOTIDE SEQUENCE [LARGE SCALE GENOMIC DNA]</scope>
    <source>
        <strain evidence="2">30684/NJST258_2</strain>
    </source>
</reference>
<name>W8VCU4_KLEPN</name>
<proteinExistence type="predicted"/>